<organism evidence="1 2">
    <name type="scientific">Elysia crispata</name>
    <name type="common">lettuce slug</name>
    <dbReference type="NCBI Taxonomy" id="231223"/>
    <lineage>
        <taxon>Eukaryota</taxon>
        <taxon>Metazoa</taxon>
        <taxon>Spiralia</taxon>
        <taxon>Lophotrochozoa</taxon>
        <taxon>Mollusca</taxon>
        <taxon>Gastropoda</taxon>
        <taxon>Heterobranchia</taxon>
        <taxon>Euthyneura</taxon>
        <taxon>Panpulmonata</taxon>
        <taxon>Sacoglossa</taxon>
        <taxon>Placobranchoidea</taxon>
        <taxon>Plakobranchidae</taxon>
        <taxon>Elysia</taxon>
    </lineage>
</organism>
<dbReference type="Proteomes" id="UP001283361">
    <property type="component" value="Unassembled WGS sequence"/>
</dbReference>
<name>A0AAE0ZBM2_9GAST</name>
<proteinExistence type="predicted"/>
<reference evidence="1" key="1">
    <citation type="journal article" date="2023" name="G3 (Bethesda)">
        <title>A reference genome for the long-term kleptoplast-retaining sea slug Elysia crispata morphotype clarki.</title>
        <authorList>
            <person name="Eastman K.E."/>
            <person name="Pendleton A.L."/>
            <person name="Shaikh M.A."/>
            <person name="Suttiyut T."/>
            <person name="Ogas R."/>
            <person name="Tomko P."/>
            <person name="Gavelis G."/>
            <person name="Widhalm J.R."/>
            <person name="Wisecaver J.H."/>
        </authorList>
    </citation>
    <scope>NUCLEOTIDE SEQUENCE</scope>
    <source>
        <strain evidence="1">ECLA1</strain>
    </source>
</reference>
<evidence type="ECO:0000313" key="1">
    <source>
        <dbReference type="EMBL" id="KAK3766404.1"/>
    </source>
</evidence>
<comment type="caution">
    <text evidence="1">The sequence shown here is derived from an EMBL/GenBank/DDBJ whole genome shotgun (WGS) entry which is preliminary data.</text>
</comment>
<protein>
    <submittedName>
        <fullName evidence="1">Uncharacterized protein</fullName>
    </submittedName>
</protein>
<evidence type="ECO:0000313" key="2">
    <source>
        <dbReference type="Proteomes" id="UP001283361"/>
    </source>
</evidence>
<sequence length="110" mass="12816">MVIEDSTWLESSRRERKPMCRCIRSRRHSGTPYSRAHHHSRWMKDEIENQRLRESPRQERVLIQMPILCKHLAKIRGGGGSHIDVELHGVLVSWPGPISPTYKHCLAARS</sequence>
<accession>A0AAE0ZBM2</accession>
<dbReference type="AlphaFoldDB" id="A0AAE0ZBM2"/>
<gene>
    <name evidence="1" type="ORF">RRG08_056078</name>
</gene>
<dbReference type="EMBL" id="JAWDGP010004234">
    <property type="protein sequence ID" value="KAK3766404.1"/>
    <property type="molecule type" value="Genomic_DNA"/>
</dbReference>
<keyword evidence="2" id="KW-1185">Reference proteome</keyword>